<dbReference type="InterPro" id="IPR039069">
    <property type="entry name" value="CE7"/>
</dbReference>
<evidence type="ECO:0000313" key="2">
    <source>
        <dbReference type="EMBL" id="MEY8244981.1"/>
    </source>
</evidence>
<reference evidence="2 3" key="1">
    <citation type="submission" date="2024-03" db="EMBL/GenBank/DDBJ databases">
        <title>Mouse gut bacterial collection (mGBC) of GemPharmatech.</title>
        <authorList>
            <person name="He Y."/>
            <person name="Dong L."/>
            <person name="Wu D."/>
            <person name="Gao X."/>
            <person name="Lin Z."/>
        </authorList>
    </citation>
    <scope>NUCLEOTIDE SEQUENCE [LARGE SCALE GENOMIC DNA]</scope>
    <source>
        <strain evidence="2 3">54-13</strain>
    </source>
</reference>
<name>A0ABV4CVX6_9BACT</name>
<proteinExistence type="predicted"/>
<dbReference type="InterPro" id="IPR029058">
    <property type="entry name" value="AB_hydrolase_fold"/>
</dbReference>
<dbReference type="PANTHER" id="PTHR40111:SF1">
    <property type="entry name" value="CEPHALOSPORIN-C DEACETYLASE"/>
    <property type="match status" value="1"/>
</dbReference>
<accession>A0ABV4CVX6</accession>
<keyword evidence="3" id="KW-1185">Reference proteome</keyword>
<protein>
    <submittedName>
        <fullName evidence="2">Acetylxylan esterase</fullName>
    </submittedName>
</protein>
<dbReference type="EMBL" id="JBCLPP010000010">
    <property type="protein sequence ID" value="MEY8244981.1"/>
    <property type="molecule type" value="Genomic_DNA"/>
</dbReference>
<dbReference type="SUPFAM" id="SSF53474">
    <property type="entry name" value="alpha/beta-Hydrolases"/>
    <property type="match status" value="1"/>
</dbReference>
<dbReference type="RefSeq" id="WP_121699921.1">
    <property type="nucleotide sequence ID" value="NZ_JBCLPP010000010.1"/>
</dbReference>
<dbReference type="Gene3D" id="3.40.50.1820">
    <property type="entry name" value="alpha/beta hydrolase"/>
    <property type="match status" value="1"/>
</dbReference>
<dbReference type="Proteomes" id="UP001565200">
    <property type="component" value="Unassembled WGS sequence"/>
</dbReference>
<evidence type="ECO:0000259" key="1">
    <source>
        <dbReference type="Pfam" id="PF05448"/>
    </source>
</evidence>
<dbReference type="InterPro" id="IPR008391">
    <property type="entry name" value="AXE1_dom"/>
</dbReference>
<dbReference type="PANTHER" id="PTHR40111">
    <property type="entry name" value="CEPHALOSPORIN-C DEACETYLASE"/>
    <property type="match status" value="1"/>
</dbReference>
<organism evidence="2 3">
    <name type="scientific">Heminiphilus faecis</name>
    <dbReference type="NCBI Taxonomy" id="2601703"/>
    <lineage>
        <taxon>Bacteria</taxon>
        <taxon>Pseudomonadati</taxon>
        <taxon>Bacteroidota</taxon>
        <taxon>Bacteroidia</taxon>
        <taxon>Bacteroidales</taxon>
        <taxon>Muribaculaceae</taxon>
        <taxon>Heminiphilus</taxon>
    </lineage>
</organism>
<feature type="domain" description="Acetyl xylan esterase" evidence="1">
    <location>
        <begin position="136"/>
        <end position="404"/>
    </location>
</feature>
<evidence type="ECO:0000313" key="3">
    <source>
        <dbReference type="Proteomes" id="UP001565200"/>
    </source>
</evidence>
<comment type="caution">
    <text evidence="2">The sequence shown here is derived from an EMBL/GenBank/DDBJ whole genome shotgun (WGS) entry which is preliminary data.</text>
</comment>
<gene>
    <name evidence="2" type="ORF">AAK873_05030</name>
</gene>
<dbReference type="Pfam" id="PF05448">
    <property type="entry name" value="AXE1"/>
    <property type="match status" value="1"/>
</dbReference>
<sequence>MNILRERLTHALTVAAAFILFFTAADASTLKVSALPEHDWWWLAPEVPALTLQVSDSTGAACEAELRITVTTDDFVPVKEEVRRVAVPAGRVADIMLEPGITAPGFYRLSVYDGNERLLAMNFGYEPENIVSLPDAQSDLRAFWDEALAELAGVDPQYNMEPMPDMSGKLRKVYLASMRSLGGDTICGYVAIPVEKGTYPVHIYYNGYGSEPWCVDADSNSEWIDFVIFTRGQGLCKKYNKYGDWITFGVGDPHGFYYRGAFMDVVRAIDFIYQLPQTDRDNIFAEGGSQGGAFTLVSAALDNRVAAIAPYIPFLSDYPDYFNIVHWPADPVKGAAAQAGVADDAMYKMLSYFDIKNLARWIQCPVLMGVGLQDETCPPHTNFSSYNLIDSPKEFVIYPDKGHTVDYTDWSPRVLEFYKKNMR</sequence>